<protein>
    <submittedName>
        <fullName evidence="2">Uncharacterized protein</fullName>
    </submittedName>
</protein>
<accession>A0A5C3Q339</accession>
<dbReference type="EMBL" id="ML178884">
    <property type="protein sequence ID" value="TFK95459.1"/>
    <property type="molecule type" value="Genomic_DNA"/>
</dbReference>
<keyword evidence="1" id="KW-0812">Transmembrane</keyword>
<keyword evidence="1" id="KW-0472">Membrane</keyword>
<feature type="transmembrane region" description="Helical" evidence="1">
    <location>
        <begin position="62"/>
        <end position="84"/>
    </location>
</feature>
<name>A0A5C3Q339_9AGAR</name>
<evidence type="ECO:0000313" key="2">
    <source>
        <dbReference type="EMBL" id="TFK95459.1"/>
    </source>
</evidence>
<keyword evidence="1" id="KW-1133">Transmembrane helix</keyword>
<feature type="transmembrane region" description="Helical" evidence="1">
    <location>
        <begin position="21"/>
        <end position="42"/>
    </location>
</feature>
<organism evidence="2 3">
    <name type="scientific">Pterulicium gracile</name>
    <dbReference type="NCBI Taxonomy" id="1884261"/>
    <lineage>
        <taxon>Eukaryota</taxon>
        <taxon>Fungi</taxon>
        <taxon>Dikarya</taxon>
        <taxon>Basidiomycota</taxon>
        <taxon>Agaricomycotina</taxon>
        <taxon>Agaricomycetes</taxon>
        <taxon>Agaricomycetidae</taxon>
        <taxon>Agaricales</taxon>
        <taxon>Pleurotineae</taxon>
        <taxon>Pterulaceae</taxon>
        <taxon>Pterulicium</taxon>
    </lineage>
</organism>
<keyword evidence="3" id="KW-1185">Reference proteome</keyword>
<reference evidence="2 3" key="1">
    <citation type="journal article" date="2019" name="Nat. Ecol. Evol.">
        <title>Megaphylogeny resolves global patterns of mushroom evolution.</title>
        <authorList>
            <person name="Varga T."/>
            <person name="Krizsan K."/>
            <person name="Foldi C."/>
            <person name="Dima B."/>
            <person name="Sanchez-Garcia M."/>
            <person name="Sanchez-Ramirez S."/>
            <person name="Szollosi G.J."/>
            <person name="Szarkandi J.G."/>
            <person name="Papp V."/>
            <person name="Albert L."/>
            <person name="Andreopoulos W."/>
            <person name="Angelini C."/>
            <person name="Antonin V."/>
            <person name="Barry K.W."/>
            <person name="Bougher N.L."/>
            <person name="Buchanan P."/>
            <person name="Buyck B."/>
            <person name="Bense V."/>
            <person name="Catcheside P."/>
            <person name="Chovatia M."/>
            <person name="Cooper J."/>
            <person name="Damon W."/>
            <person name="Desjardin D."/>
            <person name="Finy P."/>
            <person name="Geml J."/>
            <person name="Haridas S."/>
            <person name="Hughes K."/>
            <person name="Justo A."/>
            <person name="Karasinski D."/>
            <person name="Kautmanova I."/>
            <person name="Kiss B."/>
            <person name="Kocsube S."/>
            <person name="Kotiranta H."/>
            <person name="LaButti K.M."/>
            <person name="Lechner B.E."/>
            <person name="Liimatainen K."/>
            <person name="Lipzen A."/>
            <person name="Lukacs Z."/>
            <person name="Mihaltcheva S."/>
            <person name="Morgado L.N."/>
            <person name="Niskanen T."/>
            <person name="Noordeloos M.E."/>
            <person name="Ohm R.A."/>
            <person name="Ortiz-Santana B."/>
            <person name="Ovrebo C."/>
            <person name="Racz N."/>
            <person name="Riley R."/>
            <person name="Savchenko A."/>
            <person name="Shiryaev A."/>
            <person name="Soop K."/>
            <person name="Spirin V."/>
            <person name="Szebenyi C."/>
            <person name="Tomsovsky M."/>
            <person name="Tulloss R.E."/>
            <person name="Uehling J."/>
            <person name="Grigoriev I.V."/>
            <person name="Vagvolgyi C."/>
            <person name="Papp T."/>
            <person name="Martin F.M."/>
            <person name="Miettinen O."/>
            <person name="Hibbett D.S."/>
            <person name="Nagy L.G."/>
        </authorList>
    </citation>
    <scope>NUCLEOTIDE SEQUENCE [LARGE SCALE GENOMIC DNA]</scope>
    <source>
        <strain evidence="2 3">CBS 309.79</strain>
    </source>
</reference>
<dbReference type="Proteomes" id="UP000305067">
    <property type="component" value="Unassembled WGS sequence"/>
</dbReference>
<evidence type="ECO:0000313" key="3">
    <source>
        <dbReference type="Proteomes" id="UP000305067"/>
    </source>
</evidence>
<sequence>MCSRTKCVLYFLPRSQILHHHAPKFVSFLWCSSGALLVLSSLPVSVFRSCFFLLSADGLIHVYVRSGSLMLVMSYVICEVYFLANT</sequence>
<proteinExistence type="predicted"/>
<dbReference type="AlphaFoldDB" id="A0A5C3Q339"/>
<gene>
    <name evidence="2" type="ORF">BDV98DRAFT_577695</name>
</gene>
<evidence type="ECO:0000256" key="1">
    <source>
        <dbReference type="SAM" id="Phobius"/>
    </source>
</evidence>